<dbReference type="PANTHER" id="PTHR13090:SF1">
    <property type="entry name" value="ARGININE-HYDROXYLASE NDUFAF5, MITOCHONDRIAL"/>
    <property type="match status" value="1"/>
</dbReference>
<dbReference type="PANTHER" id="PTHR13090">
    <property type="entry name" value="ARGININE-HYDROXYLASE NDUFAF5, MITOCHONDRIAL"/>
    <property type="match status" value="1"/>
</dbReference>
<reference evidence="4 5" key="1">
    <citation type="journal article" date="2012" name="J. Bacteriol.">
        <title>Genome Sequence of Nitratireductor pacificus Type Strain pht-3B.</title>
        <authorList>
            <person name="Lai Q."/>
            <person name="Li G."/>
            <person name="Shao Z."/>
        </authorList>
    </citation>
    <scope>NUCLEOTIDE SEQUENCE [LARGE SCALE GENOMIC DNA]</scope>
    <source>
        <strain evidence="5">pht-3B</strain>
    </source>
</reference>
<evidence type="ECO:0000256" key="1">
    <source>
        <dbReference type="ARBA" id="ARBA00022603"/>
    </source>
</evidence>
<dbReference type="AlphaFoldDB" id="K2LJ60"/>
<dbReference type="eggNOG" id="COG2226">
    <property type="taxonomic scope" value="Bacteria"/>
</dbReference>
<dbReference type="GO" id="GO:0032259">
    <property type="term" value="P:methylation"/>
    <property type="evidence" value="ECO:0007669"/>
    <property type="project" value="UniProtKB-KW"/>
</dbReference>
<dbReference type="SUPFAM" id="SSF53335">
    <property type="entry name" value="S-adenosyl-L-methionine-dependent methyltransferases"/>
    <property type="match status" value="1"/>
</dbReference>
<comment type="caution">
    <text evidence="4">The sequence shown here is derived from an EMBL/GenBank/DDBJ whole genome shotgun (WGS) entry which is preliminary data.</text>
</comment>
<dbReference type="InterPro" id="IPR013216">
    <property type="entry name" value="Methyltransf_11"/>
</dbReference>
<organism evidence="4 5">
    <name type="scientific">Nitratireductor pacificus pht-3B</name>
    <dbReference type="NCBI Taxonomy" id="391937"/>
    <lineage>
        <taxon>Bacteria</taxon>
        <taxon>Pseudomonadati</taxon>
        <taxon>Pseudomonadota</taxon>
        <taxon>Alphaproteobacteria</taxon>
        <taxon>Hyphomicrobiales</taxon>
        <taxon>Phyllobacteriaceae</taxon>
        <taxon>Nitratireductor</taxon>
    </lineage>
</organism>
<dbReference type="Proteomes" id="UP000006786">
    <property type="component" value="Unassembled WGS sequence"/>
</dbReference>
<protein>
    <submittedName>
        <fullName evidence="4">Type 11 methyltransferase</fullName>
    </submittedName>
</protein>
<gene>
    <name evidence="4" type="ORF">NA2_15953</name>
</gene>
<dbReference type="Pfam" id="PF08241">
    <property type="entry name" value="Methyltransf_11"/>
    <property type="match status" value="1"/>
</dbReference>
<dbReference type="GO" id="GO:0008757">
    <property type="term" value="F:S-adenosylmethionine-dependent methyltransferase activity"/>
    <property type="evidence" value="ECO:0007669"/>
    <property type="project" value="InterPro"/>
</dbReference>
<feature type="domain" description="Methyltransferase type 11" evidence="3">
    <location>
        <begin position="71"/>
        <end position="135"/>
    </location>
</feature>
<accession>K2LJ60</accession>
<evidence type="ECO:0000256" key="2">
    <source>
        <dbReference type="ARBA" id="ARBA00022679"/>
    </source>
</evidence>
<name>K2LJ60_9HYPH</name>
<evidence type="ECO:0000313" key="5">
    <source>
        <dbReference type="Proteomes" id="UP000006786"/>
    </source>
</evidence>
<keyword evidence="1 4" id="KW-0489">Methyltransferase</keyword>
<dbReference type="InterPro" id="IPR029063">
    <property type="entry name" value="SAM-dependent_MTases_sf"/>
</dbReference>
<keyword evidence="2 4" id="KW-0808">Transferase</keyword>
<evidence type="ECO:0000313" key="4">
    <source>
        <dbReference type="EMBL" id="EKF17759.1"/>
    </source>
</evidence>
<sequence>MEPLFDIELLMAHKLRALRQGDAGARFLMKRAAADLGERLATVERRFDSAATLFCLTDDAAAVLRASDKVGTVVRVETHPGLIEDGDVLASPETVPLEAASLDLAVSLLTLHETNDTPGLLAQIRRALRPDGLFLGAMAGAGTLHELRQSLLEAETELTEGAAPRVSPFADVRDVGALLQRAGFALPVTDLESVTVRYDTMFDLMRDLRAMGATSALAARSRRPATRALFLRAAEIYAERFADPDGRIRATFNLVWMSGWAPHESQQKPLVPGSAKISLKDVLQKKS</sequence>
<dbReference type="EMBL" id="AMRM01000019">
    <property type="protein sequence ID" value="EKF17759.1"/>
    <property type="molecule type" value="Genomic_DNA"/>
</dbReference>
<dbReference type="PATRIC" id="fig|391937.3.peg.3276"/>
<evidence type="ECO:0000259" key="3">
    <source>
        <dbReference type="Pfam" id="PF08241"/>
    </source>
</evidence>
<dbReference type="STRING" id="391937.NA2_15953"/>
<dbReference type="InterPro" id="IPR050602">
    <property type="entry name" value="Malonyl-ACP_OMT"/>
</dbReference>
<keyword evidence="5" id="KW-1185">Reference proteome</keyword>
<proteinExistence type="predicted"/>
<dbReference type="RefSeq" id="WP_008598072.1">
    <property type="nucleotide sequence ID" value="NZ_AMRM01000019.1"/>
</dbReference>
<dbReference type="OrthoDB" id="9793723at2"/>
<dbReference type="Gene3D" id="3.40.50.150">
    <property type="entry name" value="Vaccinia Virus protein VP39"/>
    <property type="match status" value="1"/>
</dbReference>